<organism evidence="3 4">
    <name type="scientific">Paludisphaera mucosa</name>
    <dbReference type="NCBI Taxonomy" id="3030827"/>
    <lineage>
        <taxon>Bacteria</taxon>
        <taxon>Pseudomonadati</taxon>
        <taxon>Planctomycetota</taxon>
        <taxon>Planctomycetia</taxon>
        <taxon>Isosphaerales</taxon>
        <taxon>Isosphaeraceae</taxon>
        <taxon>Paludisphaera</taxon>
    </lineage>
</organism>
<dbReference type="InterPro" id="IPR039365">
    <property type="entry name" value="IS701-like"/>
</dbReference>
<dbReference type="InterPro" id="IPR038721">
    <property type="entry name" value="IS701-like_DDE_dom"/>
</dbReference>
<feature type="domain" description="Transposase IS701-like DDE" evidence="2">
    <location>
        <begin position="37"/>
        <end position="294"/>
    </location>
</feature>
<comment type="caution">
    <text evidence="3">The sequence shown here is derived from an EMBL/GenBank/DDBJ whole genome shotgun (WGS) entry which is preliminary data.</text>
</comment>
<gene>
    <name evidence="3" type="ORF">PZE19_01660</name>
</gene>
<dbReference type="Proteomes" id="UP001216907">
    <property type="component" value="Unassembled WGS sequence"/>
</dbReference>
<keyword evidence="4" id="KW-1185">Reference proteome</keyword>
<dbReference type="PANTHER" id="PTHR33627:SF1">
    <property type="entry name" value="TRANSPOSASE"/>
    <property type="match status" value="1"/>
</dbReference>
<dbReference type="RefSeq" id="WP_277858844.1">
    <property type="nucleotide sequence ID" value="NZ_JARRAG010000001.1"/>
</dbReference>
<dbReference type="EMBL" id="JARRAG010000001">
    <property type="protein sequence ID" value="MDG3002480.1"/>
    <property type="molecule type" value="Genomic_DNA"/>
</dbReference>
<name>A0ABT6F4I1_9BACT</name>
<reference evidence="3 4" key="1">
    <citation type="submission" date="2023-03" db="EMBL/GenBank/DDBJ databases">
        <title>Paludisphaera mucosa sp. nov. a novel planctomycete from northern fen.</title>
        <authorList>
            <person name="Ivanova A."/>
        </authorList>
    </citation>
    <scope>NUCLEOTIDE SEQUENCE [LARGE SCALE GENOMIC DNA]</scope>
    <source>
        <strain evidence="3 4">Pla2</strain>
    </source>
</reference>
<dbReference type="Pfam" id="PF13546">
    <property type="entry name" value="DDE_5"/>
    <property type="match status" value="1"/>
</dbReference>
<accession>A0ABT6F4I1</accession>
<dbReference type="NCBIfam" id="NF033540">
    <property type="entry name" value="transpos_IS701"/>
    <property type="match status" value="1"/>
</dbReference>
<dbReference type="InterPro" id="IPR012337">
    <property type="entry name" value="RNaseH-like_sf"/>
</dbReference>
<protein>
    <submittedName>
        <fullName evidence="3">IS701 family transposase</fullName>
    </submittedName>
</protein>
<evidence type="ECO:0000313" key="4">
    <source>
        <dbReference type="Proteomes" id="UP001216907"/>
    </source>
</evidence>
<dbReference type="SUPFAM" id="SSF53098">
    <property type="entry name" value="Ribonuclease H-like"/>
    <property type="match status" value="1"/>
</dbReference>
<evidence type="ECO:0000313" key="3">
    <source>
        <dbReference type="EMBL" id="MDG3002480.1"/>
    </source>
</evidence>
<feature type="compositionally biased region" description="Basic residues" evidence="1">
    <location>
        <begin position="249"/>
        <end position="261"/>
    </location>
</feature>
<proteinExistence type="predicted"/>
<evidence type="ECO:0000259" key="2">
    <source>
        <dbReference type="Pfam" id="PF13546"/>
    </source>
</evidence>
<feature type="region of interest" description="Disordered" evidence="1">
    <location>
        <begin position="245"/>
        <end position="264"/>
    </location>
</feature>
<evidence type="ECO:0000256" key="1">
    <source>
        <dbReference type="SAM" id="MobiDB-lite"/>
    </source>
</evidence>
<feature type="region of interest" description="Disordered" evidence="1">
    <location>
        <begin position="404"/>
        <end position="441"/>
    </location>
</feature>
<dbReference type="PANTHER" id="PTHR33627">
    <property type="entry name" value="TRANSPOSASE"/>
    <property type="match status" value="1"/>
</dbReference>
<sequence>MSLLDHPEAQALLADAAVSPDVVRERADRLTSFLQRYLPRFYRVEQRATAALVIRGRLGGLERKTSEPIAVEAGLPRKPVQFFVGSGKWDDEAVMAELRDNVREELAMPDGVVVIDGSAFPKKGTESCGVARQWCGRLGKVENCQVGVFLAYAAAGGYAPLDRRLYLPQDWAGEEARREKCHVPPEVAFREKWQIALELLDRSLPGLAHGWIAGDDEFGRASEFRAALRSRKERYVLDVPSSTTVRDLGRRRPPRKRAGVGRKRDAPFRRADAWVAAQPESRWDRIEVRPGEKGPLLVDAMTVRVRAKHDRRVGPEERLVVIRPVGESRVDYALTNAGPEIPLAEVVRAQRQRHRIEEMFGAGNGEAGLDHYEVRSWVGWHHHITLSLVALWFLCLERRHVGGGNPGDDRASSAEHPGPVAPRPTTEPGGDRGGGRPRAAA</sequence>